<proteinExistence type="predicted"/>
<dbReference type="Pfam" id="PF12911">
    <property type="entry name" value="OppC_N"/>
    <property type="match status" value="1"/>
</dbReference>
<dbReference type="AlphaFoldDB" id="A0A538SJQ0"/>
<dbReference type="GO" id="GO:0005886">
    <property type="term" value="C:plasma membrane"/>
    <property type="evidence" value="ECO:0007669"/>
    <property type="project" value="UniProtKB-SubCell"/>
</dbReference>
<dbReference type="InterPro" id="IPR050366">
    <property type="entry name" value="BP-dependent_transpt_permease"/>
</dbReference>
<gene>
    <name evidence="5" type="ORF">E6K71_00130</name>
</gene>
<dbReference type="PANTHER" id="PTHR43386:SF1">
    <property type="entry name" value="D,D-DIPEPTIDE TRANSPORT SYSTEM PERMEASE PROTEIN DDPC-RELATED"/>
    <property type="match status" value="1"/>
</dbReference>
<evidence type="ECO:0000256" key="1">
    <source>
        <dbReference type="ARBA" id="ARBA00004651"/>
    </source>
</evidence>
<organism evidence="5 6">
    <name type="scientific">Eiseniibacteriota bacterium</name>
    <dbReference type="NCBI Taxonomy" id="2212470"/>
    <lineage>
        <taxon>Bacteria</taxon>
        <taxon>Candidatus Eiseniibacteriota</taxon>
    </lineage>
</organism>
<feature type="non-terminal residue" evidence="5">
    <location>
        <position position="97"/>
    </location>
</feature>
<feature type="transmembrane region" description="Helical" evidence="3">
    <location>
        <begin position="20"/>
        <end position="42"/>
    </location>
</feature>
<name>A0A538SJQ0_UNCEI</name>
<sequence length="97" mass="10322">MMGRAVRVFLGESKSLAGVLVWGGIAIVLFFVFIAVFAPWVAPFDPNATVETTALPPSSTHWFGTNRLGQDILSRVIWGARIPLTVVALSAAIALAV</sequence>
<keyword evidence="2" id="KW-0813">Transport</keyword>
<accession>A0A538SJQ0</accession>
<dbReference type="EMBL" id="VBOR01000004">
    <property type="protein sequence ID" value="TMQ51582.1"/>
    <property type="molecule type" value="Genomic_DNA"/>
</dbReference>
<keyword evidence="3" id="KW-0472">Membrane</keyword>
<dbReference type="InterPro" id="IPR025966">
    <property type="entry name" value="OppC_N"/>
</dbReference>
<evidence type="ECO:0000256" key="3">
    <source>
        <dbReference type="SAM" id="Phobius"/>
    </source>
</evidence>
<feature type="transmembrane region" description="Helical" evidence="3">
    <location>
        <begin position="76"/>
        <end position="96"/>
    </location>
</feature>
<comment type="caution">
    <text evidence="5">The sequence shown here is derived from an EMBL/GenBank/DDBJ whole genome shotgun (WGS) entry which is preliminary data.</text>
</comment>
<keyword evidence="3" id="KW-0812">Transmembrane</keyword>
<evidence type="ECO:0000259" key="4">
    <source>
        <dbReference type="Pfam" id="PF12911"/>
    </source>
</evidence>
<dbReference type="Proteomes" id="UP000316292">
    <property type="component" value="Unassembled WGS sequence"/>
</dbReference>
<keyword evidence="3" id="KW-1133">Transmembrane helix</keyword>
<feature type="domain" description="Oligopeptide transport permease C-like N-terminal" evidence="4">
    <location>
        <begin position="22"/>
        <end position="51"/>
    </location>
</feature>
<protein>
    <submittedName>
        <fullName evidence="5">ABC transporter permease</fullName>
    </submittedName>
</protein>
<evidence type="ECO:0000256" key="2">
    <source>
        <dbReference type="ARBA" id="ARBA00022448"/>
    </source>
</evidence>
<reference evidence="5 6" key="1">
    <citation type="journal article" date="2019" name="Nat. Microbiol.">
        <title>Mediterranean grassland soil C-N compound turnover is dependent on rainfall and depth, and is mediated by genomically divergent microorganisms.</title>
        <authorList>
            <person name="Diamond S."/>
            <person name="Andeer P.F."/>
            <person name="Li Z."/>
            <person name="Crits-Christoph A."/>
            <person name="Burstein D."/>
            <person name="Anantharaman K."/>
            <person name="Lane K.R."/>
            <person name="Thomas B.C."/>
            <person name="Pan C."/>
            <person name="Northen T.R."/>
            <person name="Banfield J.F."/>
        </authorList>
    </citation>
    <scope>NUCLEOTIDE SEQUENCE [LARGE SCALE GENOMIC DNA]</scope>
    <source>
        <strain evidence="5">WS_1</strain>
    </source>
</reference>
<evidence type="ECO:0000313" key="5">
    <source>
        <dbReference type="EMBL" id="TMQ51582.1"/>
    </source>
</evidence>
<evidence type="ECO:0000313" key="6">
    <source>
        <dbReference type="Proteomes" id="UP000316292"/>
    </source>
</evidence>
<comment type="subcellular location">
    <subcellularLocation>
        <location evidence="1">Cell membrane</location>
        <topology evidence="1">Multi-pass membrane protein</topology>
    </subcellularLocation>
</comment>
<dbReference type="PANTHER" id="PTHR43386">
    <property type="entry name" value="OLIGOPEPTIDE TRANSPORT SYSTEM PERMEASE PROTEIN APPC"/>
    <property type="match status" value="1"/>
</dbReference>